<dbReference type="eggNOG" id="KOG2116">
    <property type="taxonomic scope" value="Eukaryota"/>
</dbReference>
<comment type="similarity">
    <text evidence="1">Belongs to the lipin family.</text>
</comment>
<proteinExistence type="inferred from homology"/>
<dbReference type="FunCoup" id="M4BC38">
    <property type="interactions" value="95"/>
</dbReference>
<dbReference type="EnsemblProtists" id="HpaT803853">
    <property type="protein sequence ID" value="HpaP803853"/>
    <property type="gene ID" value="HpaG803853"/>
</dbReference>
<sequence>MNVIYSVKDYVSHVFQQDSSSGAIDVVAVQQADGFLRCSPFYVHFGPYNKVTQDEKPLVTLEINGQVVDGVRMKLDSTGEAYFVHQVHDLVDEQDYATSPLSSPSSSNGDAAELDQTESFVAEDSNGLEPEDDEGAGQGLRQWTWRRDALPILQSKDDDAAQDEKWLPGLGESESMYFDAVDIEAAGREDGSYYNHPSTSLCGHLLDESKAGEDIRRIFFEHLITFDVFRANSARILVDPSLRFFVDGKVVSYDADMQAYLASRVLFPYSQHLPVGASSAVDIDVSTKSQASDVACKVKDQDDSDMCIEPAFTSRSALGRGPIDSDLPGKVCSDDGASTQDTASVSSEPCFRKSLRPSQEELLAMGLRVGTNDIAFVLTSQGANEVARVTANLYLWPVTTKVVIAQIDGAISSRAATGSMFKRRDPAAMHSGAVEFYTKLVQNGYQVVYVTCRGLSQVNLLHTLLSKTTGYDGDMTLPTGPVLFSPDRLLPTSSLRLIDVQDFKVAALDALRSLFPCCVNPFYAAFGTTQTDSIVLTQAGVFPGKVFIVNPASGSLRHHSLTRFQESYESLVNRMDTMFPPVYSPMMQSTNTSQIGFQLAMQKIHRGVGNPTLGISLIKNQERVVSEAVASLVRTRSFADEAYNDVNFWRIQPGIV</sequence>
<organism evidence="3 4">
    <name type="scientific">Hyaloperonospora arabidopsidis (strain Emoy2)</name>
    <name type="common">Downy mildew agent</name>
    <name type="synonym">Peronospora arabidopsidis</name>
    <dbReference type="NCBI Taxonomy" id="559515"/>
    <lineage>
        <taxon>Eukaryota</taxon>
        <taxon>Sar</taxon>
        <taxon>Stramenopiles</taxon>
        <taxon>Oomycota</taxon>
        <taxon>Peronosporomycetes</taxon>
        <taxon>Peronosporales</taxon>
        <taxon>Peronosporaceae</taxon>
        <taxon>Hyaloperonospora</taxon>
    </lineage>
</organism>
<protein>
    <recommendedName>
        <fullName evidence="2">LNS2/PITP domain-containing protein</fullName>
    </recommendedName>
</protein>
<dbReference type="InterPro" id="IPR031315">
    <property type="entry name" value="LNS2/PITP"/>
</dbReference>
<reference evidence="4" key="1">
    <citation type="journal article" date="2010" name="Science">
        <title>Signatures of adaptation to obligate biotrophy in the Hyaloperonospora arabidopsidis genome.</title>
        <authorList>
            <person name="Baxter L."/>
            <person name="Tripathy S."/>
            <person name="Ishaque N."/>
            <person name="Boot N."/>
            <person name="Cabral A."/>
            <person name="Kemen E."/>
            <person name="Thines M."/>
            <person name="Ah-Fong A."/>
            <person name="Anderson R."/>
            <person name="Badejoko W."/>
            <person name="Bittner-Eddy P."/>
            <person name="Boore J.L."/>
            <person name="Chibucos M.C."/>
            <person name="Coates M."/>
            <person name="Dehal P."/>
            <person name="Delehaunty K."/>
            <person name="Dong S."/>
            <person name="Downton P."/>
            <person name="Dumas B."/>
            <person name="Fabro G."/>
            <person name="Fronick C."/>
            <person name="Fuerstenberg S.I."/>
            <person name="Fulton L."/>
            <person name="Gaulin E."/>
            <person name="Govers F."/>
            <person name="Hughes L."/>
            <person name="Humphray S."/>
            <person name="Jiang R.H."/>
            <person name="Judelson H."/>
            <person name="Kamoun S."/>
            <person name="Kyung K."/>
            <person name="Meijer H."/>
            <person name="Minx P."/>
            <person name="Morris P."/>
            <person name="Nelson J."/>
            <person name="Phuntumart V."/>
            <person name="Qutob D."/>
            <person name="Rehmany A."/>
            <person name="Rougon-Cardoso A."/>
            <person name="Ryden P."/>
            <person name="Torto-Alalibo T."/>
            <person name="Studholme D."/>
            <person name="Wang Y."/>
            <person name="Win J."/>
            <person name="Wood J."/>
            <person name="Clifton S.W."/>
            <person name="Rogers J."/>
            <person name="Van den Ackerveken G."/>
            <person name="Jones J.D."/>
            <person name="McDowell J.M."/>
            <person name="Beynon J."/>
            <person name="Tyler B.M."/>
        </authorList>
    </citation>
    <scope>NUCLEOTIDE SEQUENCE [LARGE SCALE GENOMIC DNA]</scope>
    <source>
        <strain evidence="4">Emoy2</strain>
    </source>
</reference>
<dbReference type="Pfam" id="PF08235">
    <property type="entry name" value="LNS2"/>
    <property type="match status" value="1"/>
</dbReference>
<accession>M4BC38</accession>
<dbReference type="InterPro" id="IPR026058">
    <property type="entry name" value="LIPIN"/>
</dbReference>
<dbReference type="OMA" id="ATGSMFK"/>
<dbReference type="GO" id="GO:0008195">
    <property type="term" value="F:phosphatidate phosphatase activity"/>
    <property type="evidence" value="ECO:0007669"/>
    <property type="project" value="TreeGrafter"/>
</dbReference>
<feature type="domain" description="LNS2/PITP" evidence="2">
    <location>
        <begin position="402"/>
        <end position="558"/>
    </location>
</feature>
<dbReference type="InterPro" id="IPR013209">
    <property type="entry name" value="LNS2"/>
</dbReference>
<dbReference type="STRING" id="559515.M4BC38"/>
<dbReference type="InterPro" id="IPR007651">
    <property type="entry name" value="Lipin_N"/>
</dbReference>
<evidence type="ECO:0000256" key="1">
    <source>
        <dbReference type="ARBA" id="ARBA00005476"/>
    </source>
</evidence>
<evidence type="ECO:0000313" key="3">
    <source>
        <dbReference type="EnsemblProtists" id="HpaP803853"/>
    </source>
</evidence>
<dbReference type="Pfam" id="PF04571">
    <property type="entry name" value="Lipin_N"/>
    <property type="match status" value="1"/>
</dbReference>
<evidence type="ECO:0000259" key="2">
    <source>
        <dbReference type="SMART" id="SM00775"/>
    </source>
</evidence>
<name>M4BC38_HYAAE</name>
<dbReference type="VEuPathDB" id="FungiDB:HpaG803853"/>
<reference evidence="3" key="2">
    <citation type="submission" date="2015-06" db="UniProtKB">
        <authorList>
            <consortium name="EnsemblProtists"/>
        </authorList>
    </citation>
    <scope>IDENTIFICATION</scope>
    <source>
        <strain evidence="3">Emoy2</strain>
    </source>
</reference>
<keyword evidence="4" id="KW-1185">Reference proteome</keyword>
<dbReference type="AlphaFoldDB" id="M4BC38"/>
<dbReference type="PANTHER" id="PTHR12181">
    <property type="entry name" value="LIPIN"/>
    <property type="match status" value="1"/>
</dbReference>
<dbReference type="InParanoid" id="M4BC38"/>
<dbReference type="HOGENOM" id="CLU_002546_0_1_1"/>
<dbReference type="EMBL" id="JH598116">
    <property type="status" value="NOT_ANNOTATED_CDS"/>
    <property type="molecule type" value="Genomic_DNA"/>
</dbReference>
<dbReference type="SUPFAM" id="SSF56784">
    <property type="entry name" value="HAD-like"/>
    <property type="match status" value="1"/>
</dbReference>
<evidence type="ECO:0000313" key="4">
    <source>
        <dbReference type="Proteomes" id="UP000011713"/>
    </source>
</evidence>
<dbReference type="Proteomes" id="UP000011713">
    <property type="component" value="Unassembled WGS sequence"/>
</dbReference>
<dbReference type="PANTHER" id="PTHR12181:SF12">
    <property type="entry name" value="PHOSPHATIDATE PHOSPHATASE"/>
    <property type="match status" value="1"/>
</dbReference>
<dbReference type="InterPro" id="IPR036412">
    <property type="entry name" value="HAD-like_sf"/>
</dbReference>
<dbReference type="SMART" id="SM00775">
    <property type="entry name" value="LNS2"/>
    <property type="match status" value="1"/>
</dbReference>